<comment type="catalytic activity">
    <reaction evidence="18">
        <text>L-threonyl-[protein] + ATP = O-phospho-L-threonyl-[protein] + ADP + H(+)</text>
        <dbReference type="Rhea" id="RHEA:46608"/>
        <dbReference type="Rhea" id="RHEA-COMP:11060"/>
        <dbReference type="Rhea" id="RHEA-COMP:11605"/>
        <dbReference type="ChEBI" id="CHEBI:15378"/>
        <dbReference type="ChEBI" id="CHEBI:30013"/>
        <dbReference type="ChEBI" id="CHEBI:30616"/>
        <dbReference type="ChEBI" id="CHEBI:61977"/>
        <dbReference type="ChEBI" id="CHEBI:456216"/>
        <dbReference type="EC" id="2.7.11.1"/>
    </reaction>
</comment>
<dbReference type="InterPro" id="IPR013210">
    <property type="entry name" value="LRR_N_plant-typ"/>
</dbReference>
<evidence type="ECO:0000313" key="24">
    <source>
        <dbReference type="EMBL" id="GMN26951.1"/>
    </source>
</evidence>
<proteinExistence type="inferred from homology"/>
<comment type="subcellular location">
    <subcellularLocation>
        <location evidence="1">Membrane</location>
        <topology evidence="1">Single-pass type I membrane protein</topology>
    </subcellularLocation>
</comment>
<dbReference type="GO" id="GO:0016020">
    <property type="term" value="C:membrane"/>
    <property type="evidence" value="ECO:0007669"/>
    <property type="project" value="UniProtKB-SubCell"/>
</dbReference>
<reference evidence="24" key="1">
    <citation type="submission" date="2023-07" db="EMBL/GenBank/DDBJ databases">
        <title>draft genome sequence of fig (Ficus carica).</title>
        <authorList>
            <person name="Takahashi T."/>
            <person name="Nishimura K."/>
        </authorList>
    </citation>
    <scope>NUCLEOTIDE SEQUENCE</scope>
</reference>
<dbReference type="Pfam" id="PF08263">
    <property type="entry name" value="LRRNT_2"/>
    <property type="match status" value="1"/>
</dbReference>
<comment type="similarity">
    <text evidence="2">Belongs to the protein kinase superfamily. Ser/Thr protein kinase family.</text>
</comment>
<dbReference type="EC" id="2.7.11.1" evidence="4"/>
<sequence length="686" mass="76463">MFGVFYSWLSPKLDIKKWLILLLLLKLSSQSAQPDVEVEALADLLVALNDANGRITDWNINLVSPCFSWSHVACRDGKVISLSLASIGLSGTLSPAITRLKFLTSLDIQNNSLWGALPEYLANMTQLQNLNLANNNFSGSIPSTWGDLSALKHLVLRGNQITGKIPDSITNITGLTELDLSSNDLSGSIPLQLYSVPKFNEIVEMKSNVYSMGYNTNVVDNCSTLSVFQGRVFLVALAWSNLVLLTLVLKVYSFNSSTVFLLNAYVLILHIAKYLLAVSTNKGKLEAIITSASCAALILLFVGAVFAYQYHRHLYKLKQDVFVDVAGKNLCLDIDICGEDDCKISFGQLKRFSLREIQLATDNFSDSNVIGQGGFGKVYRGILLDDTKVAVKRLADCYSPGGEAAFLREVQLISVAVHRNLLRLIGFCTTSSERILVYPFMPNLSVAYRLRDLKPGEKGLDWPTRRRIAFGTAHGLEYLHEHCNPKIIHRDLKAANILLDDDFEAVLGDFGLAKLVDTKMTHVTTQIRGTMGHIAPEYLSTGKSSEKTDVFGYGITLLELVTGQRAIDFSRLGEEEDVLLLDHIKKLQRENRLQDIVDGNLKCYEPKEVETIIQVALLCTQPTPEDRLTMAEVVKMLQGVGLAERWARWEQLEEARNRELSQFSHHFSWADETTHDQEAIQLSKAR</sequence>
<evidence type="ECO:0000256" key="15">
    <source>
        <dbReference type="ARBA" id="ARBA00023136"/>
    </source>
</evidence>
<evidence type="ECO:0000256" key="16">
    <source>
        <dbReference type="ARBA" id="ARBA00023170"/>
    </source>
</evidence>
<keyword evidence="6" id="KW-0433">Leucine-rich repeat</keyword>
<evidence type="ECO:0000259" key="23">
    <source>
        <dbReference type="PROSITE" id="PS50011"/>
    </source>
</evidence>
<comment type="catalytic activity">
    <reaction evidence="19">
        <text>L-seryl-[protein] + ATP = O-phospho-L-seryl-[protein] + ADP + H(+)</text>
        <dbReference type="Rhea" id="RHEA:17989"/>
        <dbReference type="Rhea" id="RHEA-COMP:9863"/>
        <dbReference type="Rhea" id="RHEA-COMP:11604"/>
        <dbReference type="ChEBI" id="CHEBI:15378"/>
        <dbReference type="ChEBI" id="CHEBI:29999"/>
        <dbReference type="ChEBI" id="CHEBI:30616"/>
        <dbReference type="ChEBI" id="CHEBI:83421"/>
        <dbReference type="ChEBI" id="CHEBI:456216"/>
        <dbReference type="EC" id="2.7.11.1"/>
    </reaction>
</comment>
<evidence type="ECO:0000256" key="22">
    <source>
        <dbReference type="SAM" id="SignalP"/>
    </source>
</evidence>
<dbReference type="FunFam" id="3.30.200.20:FF:000015">
    <property type="entry name" value="Somatic embryogenesis receptor kinase 1"/>
    <property type="match status" value="1"/>
</dbReference>
<evidence type="ECO:0000256" key="8">
    <source>
        <dbReference type="ARBA" id="ARBA00022692"/>
    </source>
</evidence>
<feature type="transmembrane region" description="Helical" evidence="21">
    <location>
        <begin position="259"/>
        <end position="276"/>
    </location>
</feature>
<organism evidence="24 25">
    <name type="scientific">Ficus carica</name>
    <name type="common">Common fig</name>
    <dbReference type="NCBI Taxonomy" id="3494"/>
    <lineage>
        <taxon>Eukaryota</taxon>
        <taxon>Viridiplantae</taxon>
        <taxon>Streptophyta</taxon>
        <taxon>Embryophyta</taxon>
        <taxon>Tracheophyta</taxon>
        <taxon>Spermatophyta</taxon>
        <taxon>Magnoliopsida</taxon>
        <taxon>eudicotyledons</taxon>
        <taxon>Gunneridae</taxon>
        <taxon>Pentapetalae</taxon>
        <taxon>rosids</taxon>
        <taxon>fabids</taxon>
        <taxon>Rosales</taxon>
        <taxon>Moraceae</taxon>
        <taxon>Ficeae</taxon>
        <taxon>Ficus</taxon>
    </lineage>
</organism>
<evidence type="ECO:0000256" key="21">
    <source>
        <dbReference type="SAM" id="Phobius"/>
    </source>
</evidence>
<evidence type="ECO:0000256" key="12">
    <source>
        <dbReference type="ARBA" id="ARBA00022777"/>
    </source>
</evidence>
<comment type="caution">
    <text evidence="24">The sequence shown here is derived from an EMBL/GenBank/DDBJ whole genome shotgun (WGS) entry which is preliminary data.</text>
</comment>
<feature type="transmembrane region" description="Helical" evidence="21">
    <location>
        <begin position="232"/>
        <end position="252"/>
    </location>
</feature>
<evidence type="ECO:0000313" key="25">
    <source>
        <dbReference type="Proteomes" id="UP001187192"/>
    </source>
</evidence>
<dbReference type="Proteomes" id="UP001187192">
    <property type="component" value="Unassembled WGS sequence"/>
</dbReference>
<evidence type="ECO:0000256" key="17">
    <source>
        <dbReference type="ARBA" id="ARBA00023180"/>
    </source>
</evidence>
<evidence type="ECO:0000256" key="14">
    <source>
        <dbReference type="ARBA" id="ARBA00022989"/>
    </source>
</evidence>
<dbReference type="AlphaFoldDB" id="A0AA88CRB1"/>
<dbReference type="PROSITE" id="PS00107">
    <property type="entry name" value="PROTEIN_KINASE_ATP"/>
    <property type="match status" value="1"/>
</dbReference>
<dbReference type="SUPFAM" id="SSF56112">
    <property type="entry name" value="Protein kinase-like (PK-like)"/>
    <property type="match status" value="1"/>
</dbReference>
<evidence type="ECO:0000256" key="5">
    <source>
        <dbReference type="ARBA" id="ARBA00022527"/>
    </source>
</evidence>
<dbReference type="InterPro" id="IPR001245">
    <property type="entry name" value="Ser-Thr/Tyr_kinase_cat_dom"/>
</dbReference>
<dbReference type="InterPro" id="IPR017441">
    <property type="entry name" value="Protein_kinase_ATP_BS"/>
</dbReference>
<dbReference type="SUPFAM" id="SSF52058">
    <property type="entry name" value="L domain-like"/>
    <property type="match status" value="1"/>
</dbReference>
<dbReference type="InterPro" id="IPR011009">
    <property type="entry name" value="Kinase-like_dom_sf"/>
</dbReference>
<dbReference type="Gene3D" id="1.10.510.10">
    <property type="entry name" value="Transferase(Phosphotransferase) domain 1"/>
    <property type="match status" value="1"/>
</dbReference>
<protein>
    <recommendedName>
        <fullName evidence="4">non-specific serine/threonine protein kinase</fullName>
        <ecNumber evidence="4">2.7.11.1</ecNumber>
    </recommendedName>
</protein>
<keyword evidence="16" id="KW-0675">Receptor</keyword>
<evidence type="ECO:0000256" key="18">
    <source>
        <dbReference type="ARBA" id="ARBA00047899"/>
    </source>
</evidence>
<evidence type="ECO:0000256" key="20">
    <source>
        <dbReference type="PROSITE-ProRule" id="PRU10141"/>
    </source>
</evidence>
<evidence type="ECO:0000256" key="13">
    <source>
        <dbReference type="ARBA" id="ARBA00022840"/>
    </source>
</evidence>
<keyword evidence="11 20" id="KW-0547">Nucleotide-binding</keyword>
<dbReference type="PANTHER" id="PTHR48006">
    <property type="entry name" value="LEUCINE-RICH REPEAT-CONTAINING PROTEIN DDB_G0281931-RELATED"/>
    <property type="match status" value="1"/>
</dbReference>
<dbReference type="SMART" id="SM00220">
    <property type="entry name" value="S_TKc"/>
    <property type="match status" value="1"/>
</dbReference>
<evidence type="ECO:0000256" key="19">
    <source>
        <dbReference type="ARBA" id="ARBA00048679"/>
    </source>
</evidence>
<dbReference type="Pfam" id="PF07714">
    <property type="entry name" value="PK_Tyr_Ser-Thr"/>
    <property type="match status" value="1"/>
</dbReference>
<keyword evidence="9 22" id="KW-0732">Signal</keyword>
<keyword evidence="14 21" id="KW-1133">Transmembrane helix</keyword>
<evidence type="ECO:0000256" key="6">
    <source>
        <dbReference type="ARBA" id="ARBA00022614"/>
    </source>
</evidence>
<dbReference type="PROSITE" id="PS50011">
    <property type="entry name" value="PROTEIN_KINASE_DOM"/>
    <property type="match status" value="1"/>
</dbReference>
<dbReference type="Gene3D" id="3.30.200.20">
    <property type="entry name" value="Phosphorylase Kinase, domain 1"/>
    <property type="match status" value="1"/>
</dbReference>
<evidence type="ECO:0000256" key="3">
    <source>
        <dbReference type="ARBA" id="ARBA00009592"/>
    </source>
</evidence>
<evidence type="ECO:0000256" key="1">
    <source>
        <dbReference type="ARBA" id="ARBA00004479"/>
    </source>
</evidence>
<keyword evidence="15 21" id="KW-0472">Membrane</keyword>
<feature type="signal peptide" evidence="22">
    <location>
        <begin position="1"/>
        <end position="34"/>
    </location>
</feature>
<dbReference type="Pfam" id="PF00560">
    <property type="entry name" value="LRR_1"/>
    <property type="match status" value="1"/>
</dbReference>
<dbReference type="Gene3D" id="3.80.10.10">
    <property type="entry name" value="Ribonuclease Inhibitor"/>
    <property type="match status" value="2"/>
</dbReference>
<dbReference type="InterPro" id="IPR000719">
    <property type="entry name" value="Prot_kinase_dom"/>
</dbReference>
<gene>
    <name evidence="24" type="ORF">TIFTF001_001475</name>
</gene>
<keyword evidence="17" id="KW-0325">Glycoprotein</keyword>
<evidence type="ECO:0000256" key="7">
    <source>
        <dbReference type="ARBA" id="ARBA00022679"/>
    </source>
</evidence>
<feature type="transmembrane region" description="Helical" evidence="21">
    <location>
        <begin position="288"/>
        <end position="308"/>
    </location>
</feature>
<evidence type="ECO:0000256" key="9">
    <source>
        <dbReference type="ARBA" id="ARBA00022729"/>
    </source>
</evidence>
<dbReference type="EMBL" id="BTGU01000001">
    <property type="protein sequence ID" value="GMN26951.1"/>
    <property type="molecule type" value="Genomic_DNA"/>
</dbReference>
<dbReference type="InterPro" id="IPR008271">
    <property type="entry name" value="Ser/Thr_kinase_AS"/>
</dbReference>
<keyword evidence="12" id="KW-0418">Kinase</keyword>
<keyword evidence="7" id="KW-0808">Transferase</keyword>
<accession>A0AA88CRB1</accession>
<keyword evidence="25" id="KW-1185">Reference proteome</keyword>
<name>A0AA88CRB1_FICCA</name>
<keyword evidence="8 21" id="KW-0812">Transmembrane</keyword>
<evidence type="ECO:0000256" key="10">
    <source>
        <dbReference type="ARBA" id="ARBA00022737"/>
    </source>
</evidence>
<comment type="similarity">
    <text evidence="3">Belongs to the RLP family.</text>
</comment>
<dbReference type="PROSITE" id="PS00108">
    <property type="entry name" value="PROTEIN_KINASE_ST"/>
    <property type="match status" value="1"/>
</dbReference>
<dbReference type="PANTHER" id="PTHR48006:SF102">
    <property type="entry name" value="LEUCINE-RICH REPEAT-CONTAINING PROTEIN DDB_G0281931-RELATED"/>
    <property type="match status" value="1"/>
</dbReference>
<dbReference type="Pfam" id="PF13855">
    <property type="entry name" value="LRR_8"/>
    <property type="match status" value="1"/>
</dbReference>
<keyword evidence="13 20" id="KW-0067">ATP-binding</keyword>
<dbReference type="FunFam" id="1.10.510.10:FF:000016">
    <property type="entry name" value="Somatic embryogenesis receptor-like kinase 1"/>
    <property type="match status" value="1"/>
</dbReference>
<feature type="domain" description="Protein kinase" evidence="23">
    <location>
        <begin position="364"/>
        <end position="647"/>
    </location>
</feature>
<evidence type="ECO:0000256" key="11">
    <source>
        <dbReference type="ARBA" id="ARBA00022741"/>
    </source>
</evidence>
<dbReference type="InterPro" id="IPR001611">
    <property type="entry name" value="Leu-rich_rpt"/>
</dbReference>
<dbReference type="GO" id="GO:0004674">
    <property type="term" value="F:protein serine/threonine kinase activity"/>
    <property type="evidence" value="ECO:0007669"/>
    <property type="project" value="UniProtKB-KW"/>
</dbReference>
<keyword evidence="5" id="KW-0723">Serine/threonine-protein kinase</keyword>
<feature type="chain" id="PRO_5041696123" description="non-specific serine/threonine protein kinase" evidence="22">
    <location>
        <begin position="35"/>
        <end position="686"/>
    </location>
</feature>
<dbReference type="GO" id="GO:0005524">
    <property type="term" value="F:ATP binding"/>
    <property type="evidence" value="ECO:0007669"/>
    <property type="project" value="UniProtKB-UniRule"/>
</dbReference>
<feature type="binding site" evidence="20">
    <location>
        <position position="392"/>
    </location>
    <ligand>
        <name>ATP</name>
        <dbReference type="ChEBI" id="CHEBI:30616"/>
    </ligand>
</feature>
<dbReference type="FunFam" id="3.80.10.10:FF:000275">
    <property type="entry name" value="Leucine-rich repeat receptor-like protein kinase"/>
    <property type="match status" value="1"/>
</dbReference>
<evidence type="ECO:0000256" key="4">
    <source>
        <dbReference type="ARBA" id="ARBA00012513"/>
    </source>
</evidence>
<dbReference type="InterPro" id="IPR051824">
    <property type="entry name" value="LRR_Rcpt-Like_S/T_Kinase"/>
</dbReference>
<evidence type="ECO:0000256" key="2">
    <source>
        <dbReference type="ARBA" id="ARBA00008684"/>
    </source>
</evidence>
<dbReference type="InterPro" id="IPR032675">
    <property type="entry name" value="LRR_dom_sf"/>
</dbReference>
<keyword evidence="10" id="KW-0677">Repeat</keyword>